<dbReference type="EMBL" id="CAJMWS010000341">
    <property type="protein sequence ID" value="CAE6435804.1"/>
    <property type="molecule type" value="Genomic_DNA"/>
</dbReference>
<evidence type="ECO:0000256" key="1">
    <source>
        <dbReference type="SAM" id="Phobius"/>
    </source>
</evidence>
<dbReference type="AlphaFoldDB" id="A0A8H3ANZ6"/>
<sequence>MGRYTYPTVSPPLSPSDEDVIAGIMRVGPEFDPTPPDVHIVPGLAGQFGNVLGLEHGDNEVDDIVASVVDSNPNCRNTNSFIGIPTMLLRIKNIHVFIVNVIISMAVPMFPARVRFLDTERTDAPYRLEGRDPTR</sequence>
<keyword evidence="1" id="KW-0812">Transmembrane</keyword>
<name>A0A8H3ANZ6_9AGAM</name>
<protein>
    <submittedName>
        <fullName evidence="2">Uncharacterized protein</fullName>
    </submittedName>
</protein>
<accession>A0A8H3ANZ6</accession>
<feature type="transmembrane region" description="Helical" evidence="1">
    <location>
        <begin position="94"/>
        <end position="112"/>
    </location>
</feature>
<keyword evidence="1" id="KW-1133">Transmembrane helix</keyword>
<comment type="caution">
    <text evidence="2">The sequence shown here is derived from an EMBL/GenBank/DDBJ whole genome shotgun (WGS) entry which is preliminary data.</text>
</comment>
<dbReference type="Proteomes" id="UP000663846">
    <property type="component" value="Unassembled WGS sequence"/>
</dbReference>
<gene>
    <name evidence="2" type="ORF">RDB_LOCUS120446</name>
</gene>
<keyword evidence="1" id="KW-0472">Membrane</keyword>
<proteinExistence type="predicted"/>
<evidence type="ECO:0000313" key="3">
    <source>
        <dbReference type="Proteomes" id="UP000663846"/>
    </source>
</evidence>
<reference evidence="2" key="1">
    <citation type="submission" date="2021-01" db="EMBL/GenBank/DDBJ databases">
        <authorList>
            <person name="Kaushik A."/>
        </authorList>
    </citation>
    <scope>NUCLEOTIDE SEQUENCE</scope>
    <source>
        <strain evidence="2">AG1-1C</strain>
    </source>
</reference>
<organism evidence="2 3">
    <name type="scientific">Rhizoctonia solani</name>
    <dbReference type="NCBI Taxonomy" id="456999"/>
    <lineage>
        <taxon>Eukaryota</taxon>
        <taxon>Fungi</taxon>
        <taxon>Dikarya</taxon>
        <taxon>Basidiomycota</taxon>
        <taxon>Agaricomycotina</taxon>
        <taxon>Agaricomycetes</taxon>
        <taxon>Cantharellales</taxon>
        <taxon>Ceratobasidiaceae</taxon>
        <taxon>Rhizoctonia</taxon>
    </lineage>
</organism>
<evidence type="ECO:0000313" key="2">
    <source>
        <dbReference type="EMBL" id="CAE6435804.1"/>
    </source>
</evidence>